<dbReference type="Pfam" id="PF22738">
    <property type="entry name" value="NNH7"/>
    <property type="match status" value="1"/>
</dbReference>
<evidence type="ECO:0000259" key="1">
    <source>
        <dbReference type="Pfam" id="PF22738"/>
    </source>
</evidence>
<dbReference type="Proteomes" id="UP000599437">
    <property type="component" value="Unassembled WGS sequence"/>
</dbReference>
<reference evidence="3" key="1">
    <citation type="journal article" date="2019" name="Int. J. Syst. Evol. Microbiol.">
        <title>The Global Catalogue of Microorganisms (GCM) 10K type strain sequencing project: providing services to taxonomists for standard genome sequencing and annotation.</title>
        <authorList>
            <consortium name="The Broad Institute Genomics Platform"/>
            <consortium name="The Broad Institute Genome Sequencing Center for Infectious Disease"/>
            <person name="Wu L."/>
            <person name="Ma J."/>
        </authorList>
    </citation>
    <scope>NUCLEOTIDE SEQUENCE [LARGE SCALE GENOMIC DNA]</scope>
    <source>
        <strain evidence="3">JCM 4737</strain>
    </source>
</reference>
<protein>
    <recommendedName>
        <fullName evidence="1">NACHT N-terminal Helical domain-containing protein</fullName>
    </recommendedName>
</protein>
<dbReference type="InterPro" id="IPR027417">
    <property type="entry name" value="P-loop_NTPase"/>
</dbReference>
<organism evidence="2 3">
    <name type="scientific">Streptomyces chryseus</name>
    <dbReference type="NCBI Taxonomy" id="68186"/>
    <lineage>
        <taxon>Bacteria</taxon>
        <taxon>Bacillati</taxon>
        <taxon>Actinomycetota</taxon>
        <taxon>Actinomycetes</taxon>
        <taxon>Kitasatosporales</taxon>
        <taxon>Streptomycetaceae</taxon>
        <taxon>Streptomyces</taxon>
    </lineage>
</organism>
<dbReference type="Gene3D" id="3.40.50.300">
    <property type="entry name" value="P-loop containing nucleotide triphosphate hydrolases"/>
    <property type="match status" value="1"/>
</dbReference>
<sequence>MRGRRLLSYSDAVAILGGDSAALTAADQALGGALSMATGGASDAVLNLFAARGGVLALGRDLTSGLRERLGTSERAERTERIAAAHAVLVVTAYFEALGEVELPFDLAEARLTRREQIALAGGSDAAHSFVRRLVATGAPQPAPHVPYEQTLVDLRFWYLELSVRLKTFLHGLAVWDGLDATRRGAAESALGTELCETAVGRFQDLYTQLALEVPEFGFWSGQIEHQATRTSLRQALTGIETALAGLSPQRPLTHAAQGLATGYRAALARAILAEGQARSGVVLPTLGEGYVDPDFRVRAVLEGTQGPAEEEWWEGVDVRSDLTEYLAGTLTSVASTTAPLVVLGQPGAGKSVLTKILAARLPSAGFLPVRIVLREVPADADVQDQIEYAVRSATGERTTWPDLVRAAEGAVPVLLFDGFDELLQATGVSQSDFLIRVARFQEREADQGRPVLAVVTSRTAVADRARYPHGAVALRLEPFRQQQIERWLDLWNRLNGSFFQAEGLRALPAGVAVRHQALASQPLLLLMLALYDADGNALQFGAEGDEPLGEAELYEELLVSFAVREIAKSSSGLTERERERRVEQELQRLSLISFGMLNRHRQWITTAELEQDLAALLGRHEPASNKDTFRAELDQADIALGRFFFVQRAQALRDDQRLTTYEFLHATFGEYLAARLAVQLLHGLLGQRPALALGHAGVDDDLLYVLLSFASLSSRQMLRFVGARIQRIPAEERERLGELLITVMADHRNRIEHRFPEYRPRARGTSSRHGLYGANMLMLTLLVTGGVKASELFPLDTNPAGVWHRRVLLWRSALSEPEWTDFALAISMRNTWNGDRRELDIRPAADLLDAPQPVDPYWLYGWALRHEGRNRRVAWSRPYPDQIRHKMSVSGGTNDAVVLHAVDPLFKWLGSSVTTFVGRPDGAATSLAHSLTSLWLASGLGTTDEELLGLYEQCAGFMEDGALGQESMRRTMLLFYRQLSLDADRLPTAAVAGMLRPRAAVRYSTDTLLLMLAAALLGLDGADPEENVADLVSTLHGLVVPLTRDTAVLHLWWKQRHRKSVRLLASHVRRVLRDAPPDELAEVPPVILDAARAFVGADDSAN</sequence>
<dbReference type="EMBL" id="BMVO01000010">
    <property type="protein sequence ID" value="GHB09245.1"/>
    <property type="molecule type" value="Genomic_DNA"/>
</dbReference>
<feature type="domain" description="NACHT N-terminal Helical" evidence="1">
    <location>
        <begin position="5"/>
        <end position="225"/>
    </location>
</feature>
<gene>
    <name evidence="2" type="ORF">GCM10010346_35690</name>
</gene>
<keyword evidence="3" id="KW-1185">Reference proteome</keyword>
<accession>A0ABQ3DQ89</accession>
<evidence type="ECO:0000313" key="3">
    <source>
        <dbReference type="Proteomes" id="UP000599437"/>
    </source>
</evidence>
<proteinExistence type="predicted"/>
<dbReference type="SUPFAM" id="SSF52540">
    <property type="entry name" value="P-loop containing nucleoside triphosphate hydrolases"/>
    <property type="match status" value="1"/>
</dbReference>
<evidence type="ECO:0000313" key="2">
    <source>
        <dbReference type="EMBL" id="GHB09245.1"/>
    </source>
</evidence>
<dbReference type="InterPro" id="IPR054567">
    <property type="entry name" value="NNH7"/>
</dbReference>
<name>A0ABQ3DQ89_9ACTN</name>
<comment type="caution">
    <text evidence="2">The sequence shown here is derived from an EMBL/GenBank/DDBJ whole genome shotgun (WGS) entry which is preliminary data.</text>
</comment>